<name>A0A0D2I9N7_9EURO</name>
<keyword evidence="2" id="KW-1185">Reference proteome</keyword>
<dbReference type="HOGENOM" id="CLU_2028026_0_0_1"/>
<gene>
    <name evidence="1" type="ORF">Z518_08515</name>
</gene>
<sequence>MLREKNNSQGLIELQYLRNSTDNLTASTVVTNTFSHIGLVVPDVNKTQTRMEKFGIEILKRVDVVAAFDSPTAYAFGLSTDAVGDNMTEANNIMNGVNRSGLNIFFIIADPDGNVLEIQQQN</sequence>
<reference evidence="1 2" key="1">
    <citation type="submission" date="2015-01" db="EMBL/GenBank/DDBJ databases">
        <title>The Genome Sequence of Rhinocladiella mackenzie CBS 650.93.</title>
        <authorList>
            <consortium name="The Broad Institute Genomics Platform"/>
            <person name="Cuomo C."/>
            <person name="de Hoog S."/>
            <person name="Gorbushina A."/>
            <person name="Stielow B."/>
            <person name="Teixiera M."/>
            <person name="Abouelleil A."/>
            <person name="Chapman S.B."/>
            <person name="Priest M."/>
            <person name="Young S.K."/>
            <person name="Wortman J."/>
            <person name="Nusbaum C."/>
            <person name="Birren B."/>
        </authorList>
    </citation>
    <scope>NUCLEOTIDE SEQUENCE [LARGE SCALE GENOMIC DNA]</scope>
    <source>
        <strain evidence="1 2">CBS 650.93</strain>
    </source>
</reference>
<dbReference type="AlphaFoldDB" id="A0A0D2I9N7"/>
<dbReference type="InterPro" id="IPR029068">
    <property type="entry name" value="Glyas_Bleomycin-R_OHBP_Dase"/>
</dbReference>
<dbReference type="SUPFAM" id="SSF54593">
    <property type="entry name" value="Glyoxalase/Bleomycin resistance protein/Dihydroxybiphenyl dioxygenase"/>
    <property type="match status" value="1"/>
</dbReference>
<dbReference type="GeneID" id="25296586"/>
<proteinExistence type="predicted"/>
<evidence type="ECO:0000313" key="1">
    <source>
        <dbReference type="EMBL" id="KIX02574.1"/>
    </source>
</evidence>
<protein>
    <recommendedName>
        <fullName evidence="3">VOC domain-containing protein</fullName>
    </recommendedName>
</protein>
<dbReference type="RefSeq" id="XP_013269710.1">
    <property type="nucleotide sequence ID" value="XM_013414256.1"/>
</dbReference>
<dbReference type="STRING" id="1442369.A0A0D2I9N7"/>
<dbReference type="OrthoDB" id="16820at2759"/>
<dbReference type="Gene3D" id="3.10.180.10">
    <property type="entry name" value="2,3-Dihydroxybiphenyl 1,2-Dioxygenase, domain 1"/>
    <property type="match status" value="1"/>
</dbReference>
<evidence type="ECO:0008006" key="3">
    <source>
        <dbReference type="Google" id="ProtNLM"/>
    </source>
</evidence>
<accession>A0A0D2I9N7</accession>
<dbReference type="Proteomes" id="UP000053617">
    <property type="component" value="Unassembled WGS sequence"/>
</dbReference>
<evidence type="ECO:0000313" key="2">
    <source>
        <dbReference type="Proteomes" id="UP000053617"/>
    </source>
</evidence>
<dbReference type="VEuPathDB" id="FungiDB:Z518_08515"/>
<dbReference type="EMBL" id="KN847480">
    <property type="protein sequence ID" value="KIX02574.1"/>
    <property type="molecule type" value="Genomic_DNA"/>
</dbReference>
<organism evidence="1 2">
    <name type="scientific">Rhinocladiella mackenziei CBS 650.93</name>
    <dbReference type="NCBI Taxonomy" id="1442369"/>
    <lineage>
        <taxon>Eukaryota</taxon>
        <taxon>Fungi</taxon>
        <taxon>Dikarya</taxon>
        <taxon>Ascomycota</taxon>
        <taxon>Pezizomycotina</taxon>
        <taxon>Eurotiomycetes</taxon>
        <taxon>Chaetothyriomycetidae</taxon>
        <taxon>Chaetothyriales</taxon>
        <taxon>Herpotrichiellaceae</taxon>
        <taxon>Rhinocladiella</taxon>
    </lineage>
</organism>